<organism evidence="1 2">
    <name type="scientific">Pseudocercospora fijiensis (strain CIRAD86)</name>
    <name type="common">Black leaf streak disease fungus</name>
    <name type="synonym">Mycosphaerella fijiensis</name>
    <dbReference type="NCBI Taxonomy" id="383855"/>
    <lineage>
        <taxon>Eukaryota</taxon>
        <taxon>Fungi</taxon>
        <taxon>Dikarya</taxon>
        <taxon>Ascomycota</taxon>
        <taxon>Pezizomycotina</taxon>
        <taxon>Dothideomycetes</taxon>
        <taxon>Dothideomycetidae</taxon>
        <taxon>Mycosphaerellales</taxon>
        <taxon>Mycosphaerellaceae</taxon>
        <taxon>Pseudocercospora</taxon>
    </lineage>
</organism>
<gene>
    <name evidence="1" type="ORF">MYCFIDRAFT_172377</name>
</gene>
<dbReference type="RefSeq" id="XP_007923864.1">
    <property type="nucleotide sequence ID" value="XM_007925673.1"/>
</dbReference>
<name>M3APY8_PSEFD</name>
<evidence type="ECO:0000313" key="2">
    <source>
        <dbReference type="Proteomes" id="UP000016932"/>
    </source>
</evidence>
<evidence type="ECO:0000313" key="1">
    <source>
        <dbReference type="EMBL" id="EME86671.1"/>
    </source>
</evidence>
<dbReference type="GeneID" id="19332786"/>
<dbReference type="AlphaFoldDB" id="M3APY8"/>
<proteinExistence type="predicted"/>
<dbReference type="Proteomes" id="UP000016932">
    <property type="component" value="Unassembled WGS sequence"/>
</dbReference>
<dbReference type="VEuPathDB" id="FungiDB:MYCFIDRAFT_172377"/>
<sequence>MRLQLQEWGSRTYSANVFALALYYNRAVIFIGEAYSLDLDVADGDQCRPWYGRGNMYIRTEARWEPAHGNGMLGIRDHITEECGRSTMRLTPRLRVTRRRLGQGSRDHIADKTCLCWP</sequence>
<accession>M3APY8</accession>
<dbReference type="KEGG" id="pfj:MYCFIDRAFT_172377"/>
<keyword evidence="2" id="KW-1185">Reference proteome</keyword>
<dbReference type="EMBL" id="KB446556">
    <property type="protein sequence ID" value="EME86671.1"/>
    <property type="molecule type" value="Genomic_DNA"/>
</dbReference>
<reference evidence="1 2" key="1">
    <citation type="journal article" date="2012" name="PLoS Pathog.">
        <title>Diverse lifestyles and strategies of plant pathogenesis encoded in the genomes of eighteen Dothideomycetes fungi.</title>
        <authorList>
            <person name="Ohm R.A."/>
            <person name="Feau N."/>
            <person name="Henrissat B."/>
            <person name="Schoch C.L."/>
            <person name="Horwitz B.A."/>
            <person name="Barry K.W."/>
            <person name="Condon B.J."/>
            <person name="Copeland A.C."/>
            <person name="Dhillon B."/>
            <person name="Glaser F."/>
            <person name="Hesse C.N."/>
            <person name="Kosti I."/>
            <person name="LaButti K."/>
            <person name="Lindquist E.A."/>
            <person name="Lucas S."/>
            <person name="Salamov A.A."/>
            <person name="Bradshaw R.E."/>
            <person name="Ciuffetti L."/>
            <person name="Hamelin R.C."/>
            <person name="Kema G.H.J."/>
            <person name="Lawrence C."/>
            <person name="Scott J.A."/>
            <person name="Spatafora J.W."/>
            <person name="Turgeon B.G."/>
            <person name="de Wit P.J.G.M."/>
            <person name="Zhong S."/>
            <person name="Goodwin S.B."/>
            <person name="Grigoriev I.V."/>
        </authorList>
    </citation>
    <scope>NUCLEOTIDE SEQUENCE [LARGE SCALE GENOMIC DNA]</scope>
    <source>
        <strain evidence="1 2">CIRAD86</strain>
    </source>
</reference>
<protein>
    <submittedName>
        <fullName evidence="1">Uncharacterized protein</fullName>
    </submittedName>
</protein>
<dbReference type="HOGENOM" id="CLU_2074184_0_0_1"/>